<dbReference type="EMBL" id="CP000142">
    <property type="protein sequence ID" value="ABA89610.1"/>
    <property type="molecule type" value="Genomic_DNA"/>
</dbReference>
<reference evidence="3" key="1">
    <citation type="submission" date="2005-10" db="EMBL/GenBank/DDBJ databases">
        <title>Complete sequence of Pelobacter carbinolicus DSM 2380.</title>
        <authorList>
            <person name="Copeland A."/>
            <person name="Lucas S."/>
            <person name="Lapidus A."/>
            <person name="Barry K."/>
            <person name="Detter J.C."/>
            <person name="Glavina T."/>
            <person name="Hammon N."/>
            <person name="Israni S."/>
            <person name="Pitluck S."/>
            <person name="Chertkov O."/>
            <person name="Schmutz J."/>
            <person name="Larimer F."/>
            <person name="Land M."/>
            <person name="Kyrpides N."/>
            <person name="Ivanova N."/>
            <person name="Richardson P."/>
        </authorList>
    </citation>
    <scope>NUCLEOTIDE SEQUENCE [LARGE SCALE GENOMIC DNA]</scope>
    <source>
        <strain evidence="3">DSM 2380 / NBRC 103641 / GraBd1</strain>
    </source>
</reference>
<organism evidence="2 3">
    <name type="scientific">Syntrophotalea carbinolica (strain DSM 2380 / NBRC 103641 / GraBd1)</name>
    <name type="common">Pelobacter carbinolicus</name>
    <dbReference type="NCBI Taxonomy" id="338963"/>
    <lineage>
        <taxon>Bacteria</taxon>
        <taxon>Pseudomonadati</taxon>
        <taxon>Thermodesulfobacteriota</taxon>
        <taxon>Desulfuromonadia</taxon>
        <taxon>Desulfuromonadales</taxon>
        <taxon>Syntrophotaleaceae</taxon>
        <taxon>Syntrophotalea</taxon>
    </lineage>
</organism>
<dbReference type="KEGG" id="pca:Pcar_2371"/>
<evidence type="ECO:0000256" key="1">
    <source>
        <dbReference type="SAM" id="MobiDB-lite"/>
    </source>
</evidence>
<dbReference type="OrthoDB" id="5479105at2"/>
<evidence type="ECO:0000313" key="3">
    <source>
        <dbReference type="Proteomes" id="UP000002534"/>
    </source>
</evidence>
<proteinExistence type="predicted"/>
<dbReference type="RefSeq" id="WP_011342133.1">
    <property type="nucleotide sequence ID" value="NC_007498.2"/>
</dbReference>
<dbReference type="Pfam" id="PF19676">
    <property type="entry name" value="DUF6178"/>
    <property type="match status" value="1"/>
</dbReference>
<accession>Q3A1Z7</accession>
<sequence length="565" mass="63550">MSKTEKPGTGGTSKPTVSLPSLARDPRLFGSLSLSEQKENVRRADASLRYRMILNAADGGALVQSLASQDLFLTIKELGRDEVPELVAMASGEQLTSFVDLDCWRKDQIDAPEALHWLALAMTEGEEKVLQVARSVDFELLVLVMRKFVQVLRGAQAFEDEDNPVDQSKCIGGYELEMLQPKYARLVRSLLDCLYRLDQTFYNYLMDVLRWEIPSSLEENAFQSHCDRLQDLGFPDPSQARGIYAWIDPETFDADQYRRYPGVAESEPAPGFVLSVARPRDLLAEVLASGLDGDTGWELTYLANKVLVAEGIDFGERKQLRGAIERVYGYLNLALEHLCHTDESKAVRLFNETYLLPLFRLGYSLTLQLQRRARRLLDSSLGPWLDGHWAATVEVLAKGHPLYPLVLDAASSEDVRPFQNLSDVRRVKELLATLEATCRLFEEHFPFQLPAPDDLDLSGCQPEQMQAVGLRHFFLTALANRLLGRAFDPTPLPVAELAVLHGRVCRDKELSAGLQEETRTWLCTVEENAWPFAESCLQCWDTTLCPLRADMLDPRFLDGLLVRGA</sequence>
<dbReference type="eggNOG" id="ENOG5030WK3">
    <property type="taxonomic scope" value="Bacteria"/>
</dbReference>
<name>Q3A1Z7_SYNC1</name>
<reference evidence="2 3" key="2">
    <citation type="journal article" date="2012" name="BMC Genomics">
        <title>The genome of Pelobacter carbinolicus reveals surprising metabolic capabilities and physiological features.</title>
        <authorList>
            <person name="Aklujkar M."/>
            <person name="Haveman S.A."/>
            <person name="Didonato R.Jr."/>
            <person name="Chertkov O."/>
            <person name="Han C.S."/>
            <person name="Land M.L."/>
            <person name="Brown P."/>
            <person name="Lovley D.R."/>
        </authorList>
    </citation>
    <scope>NUCLEOTIDE SEQUENCE [LARGE SCALE GENOMIC DNA]</scope>
    <source>
        <strain evidence="3">DSM 2380 / NBRC 103641 / GraBd1</strain>
    </source>
</reference>
<dbReference type="InterPro" id="IPR045750">
    <property type="entry name" value="DUF6178"/>
</dbReference>
<dbReference type="HOGENOM" id="CLU_033811_1_0_7"/>
<feature type="region of interest" description="Disordered" evidence="1">
    <location>
        <begin position="1"/>
        <end position="22"/>
    </location>
</feature>
<dbReference type="Proteomes" id="UP000002534">
    <property type="component" value="Chromosome"/>
</dbReference>
<dbReference type="STRING" id="338963.Pcar_2371"/>
<gene>
    <name evidence="2" type="ordered locus">Pcar_2371</name>
</gene>
<keyword evidence="3" id="KW-1185">Reference proteome</keyword>
<evidence type="ECO:0000313" key="2">
    <source>
        <dbReference type="EMBL" id="ABA89610.1"/>
    </source>
</evidence>
<protein>
    <submittedName>
        <fullName evidence="2">Uncharacterized protein</fullName>
    </submittedName>
</protein>
<dbReference type="AlphaFoldDB" id="Q3A1Z7"/>